<dbReference type="EC" id="2.3.1.286" evidence="1"/>
<dbReference type="InterPro" id="IPR003000">
    <property type="entry name" value="Sirtuin"/>
</dbReference>
<evidence type="ECO:0000313" key="6">
    <source>
        <dbReference type="EMBL" id="MBB6218268.1"/>
    </source>
</evidence>
<dbReference type="Pfam" id="PF02146">
    <property type="entry name" value="SIR2"/>
    <property type="match status" value="1"/>
</dbReference>
<dbReference type="GO" id="GO:0070403">
    <property type="term" value="F:NAD+ binding"/>
    <property type="evidence" value="ECO:0007669"/>
    <property type="project" value="InterPro"/>
</dbReference>
<evidence type="ECO:0000313" key="7">
    <source>
        <dbReference type="Proteomes" id="UP000579281"/>
    </source>
</evidence>
<dbReference type="PANTHER" id="PTHR11085">
    <property type="entry name" value="NAD-DEPENDENT PROTEIN DEACYLASE SIRTUIN-5, MITOCHONDRIAL-RELATED"/>
    <property type="match status" value="1"/>
</dbReference>
<dbReference type="Gene3D" id="3.40.50.1220">
    <property type="entry name" value="TPP-binding domain"/>
    <property type="match status" value="1"/>
</dbReference>
<keyword evidence="4" id="KW-0479">Metal-binding</keyword>
<keyword evidence="6" id="KW-0378">Hydrolase</keyword>
<dbReference type="SUPFAM" id="SSF52467">
    <property type="entry name" value="DHS-like NAD/FAD-binding domain"/>
    <property type="match status" value="1"/>
</dbReference>
<dbReference type="GO" id="GO:0017136">
    <property type="term" value="F:histone deacetylase activity, NAD-dependent"/>
    <property type="evidence" value="ECO:0007669"/>
    <property type="project" value="TreeGrafter"/>
</dbReference>
<reference evidence="6 7" key="1">
    <citation type="submission" date="2020-08" db="EMBL/GenBank/DDBJ databases">
        <title>Genomic Encyclopedia of Type Strains, Phase IV (KMG-IV): sequencing the most valuable type-strain genomes for metagenomic binning, comparative biology and taxonomic classification.</title>
        <authorList>
            <person name="Goeker M."/>
        </authorList>
    </citation>
    <scope>NUCLEOTIDE SEQUENCE [LARGE SCALE GENOMIC DNA]</scope>
    <source>
        <strain evidence="6 7">DSM 103526</strain>
    </source>
</reference>
<organism evidence="6 7">
    <name type="scientific">Anaerosolibacter carboniphilus</name>
    <dbReference type="NCBI Taxonomy" id="1417629"/>
    <lineage>
        <taxon>Bacteria</taxon>
        <taxon>Bacillati</taxon>
        <taxon>Bacillota</taxon>
        <taxon>Clostridia</taxon>
        <taxon>Peptostreptococcales</taxon>
        <taxon>Thermotaleaceae</taxon>
        <taxon>Anaerosolibacter</taxon>
    </lineage>
</organism>
<dbReference type="AlphaFoldDB" id="A0A841L0Z7"/>
<dbReference type="InterPro" id="IPR026591">
    <property type="entry name" value="Sirtuin_cat_small_dom_sf"/>
</dbReference>
<evidence type="ECO:0000256" key="2">
    <source>
        <dbReference type="ARBA" id="ARBA00022679"/>
    </source>
</evidence>
<dbReference type="RefSeq" id="WP_184312759.1">
    <property type="nucleotide sequence ID" value="NZ_JACHEN010000035.1"/>
</dbReference>
<evidence type="ECO:0000256" key="4">
    <source>
        <dbReference type="PROSITE-ProRule" id="PRU00236"/>
    </source>
</evidence>
<feature type="domain" description="Deacetylase sirtuin-type" evidence="5">
    <location>
        <begin position="1"/>
        <end position="243"/>
    </location>
</feature>
<evidence type="ECO:0000256" key="1">
    <source>
        <dbReference type="ARBA" id="ARBA00012928"/>
    </source>
</evidence>
<comment type="caution">
    <text evidence="6">The sequence shown here is derived from an EMBL/GenBank/DDBJ whole genome shotgun (WGS) entry which is preliminary data.</text>
</comment>
<feature type="binding site" evidence="4">
    <location>
        <position position="130"/>
    </location>
    <ligand>
        <name>Zn(2+)</name>
        <dbReference type="ChEBI" id="CHEBI:29105"/>
    </ligand>
</feature>
<accession>A0A841L0Z7</accession>
<feature type="binding site" evidence="4">
    <location>
        <position position="152"/>
    </location>
    <ligand>
        <name>Zn(2+)</name>
        <dbReference type="ChEBI" id="CHEBI:29105"/>
    </ligand>
</feature>
<protein>
    <recommendedName>
        <fullName evidence="1">protein acetyllysine N-acetyltransferase</fullName>
        <ecNumber evidence="1">2.3.1.286</ecNumber>
    </recommendedName>
</protein>
<dbReference type="InterPro" id="IPR029035">
    <property type="entry name" value="DHS-like_NAD/FAD-binding_dom"/>
</dbReference>
<dbReference type="NCBIfam" id="NF001753">
    <property type="entry name" value="PRK00481.1-3"/>
    <property type="match status" value="1"/>
</dbReference>
<dbReference type="PROSITE" id="PS50305">
    <property type="entry name" value="SIRTUIN"/>
    <property type="match status" value="1"/>
</dbReference>
<dbReference type="GO" id="GO:0016787">
    <property type="term" value="F:hydrolase activity"/>
    <property type="evidence" value="ECO:0007669"/>
    <property type="project" value="UniProtKB-KW"/>
</dbReference>
<dbReference type="Gene3D" id="3.30.1600.10">
    <property type="entry name" value="SIR2/SIRT2 'Small Domain"/>
    <property type="match status" value="1"/>
</dbReference>
<keyword evidence="7" id="KW-1185">Reference proteome</keyword>
<keyword evidence="4" id="KW-0862">Zinc</keyword>
<dbReference type="Proteomes" id="UP000579281">
    <property type="component" value="Unassembled WGS sequence"/>
</dbReference>
<feature type="binding site" evidence="4">
    <location>
        <position position="155"/>
    </location>
    <ligand>
        <name>Zn(2+)</name>
        <dbReference type="ChEBI" id="CHEBI:29105"/>
    </ligand>
</feature>
<dbReference type="GO" id="GO:0046872">
    <property type="term" value="F:metal ion binding"/>
    <property type="evidence" value="ECO:0007669"/>
    <property type="project" value="UniProtKB-KW"/>
</dbReference>
<evidence type="ECO:0000256" key="3">
    <source>
        <dbReference type="ARBA" id="ARBA00023027"/>
    </source>
</evidence>
<sequence>MDKIERAAALIRSSRKTIVLTGAGISTESGIPDFRSPGTGLWEKIDPMEALSTKALYQNPKYFYEVGFQLLTSMADAVPNKAHEILAKLEEEGYIHLLVTQNIDNLHQKAGSKEVLEVHGHTRSGYCLNCDDEVSIQEMNRIVRKGEIPPRCPVCGGTLRPRVVLFGDSLPPCFDRAWSEVEKGDLLIVIGSSLEVGPVNYLANLCKKLMIINLGTTTYDQRADLIIQGAASQVLEQIYEKLH</sequence>
<proteinExistence type="predicted"/>
<feature type="active site" description="Proton acceptor" evidence="4">
    <location>
        <position position="119"/>
    </location>
</feature>
<dbReference type="InterPro" id="IPR026590">
    <property type="entry name" value="Ssirtuin_cat_dom"/>
</dbReference>
<dbReference type="PANTHER" id="PTHR11085:SF10">
    <property type="entry name" value="NAD-DEPENDENT PROTEIN DEACYLASE SIRTUIN-5, MITOCHONDRIAL-RELATED"/>
    <property type="match status" value="1"/>
</dbReference>
<feature type="binding site" evidence="4">
    <location>
        <position position="127"/>
    </location>
    <ligand>
        <name>Zn(2+)</name>
        <dbReference type="ChEBI" id="CHEBI:29105"/>
    </ligand>
</feature>
<dbReference type="InterPro" id="IPR050134">
    <property type="entry name" value="NAD-dep_sirtuin_deacylases"/>
</dbReference>
<name>A0A841L0Z7_9FIRM</name>
<dbReference type="EMBL" id="JACHEN010000035">
    <property type="protein sequence ID" value="MBB6218268.1"/>
    <property type="molecule type" value="Genomic_DNA"/>
</dbReference>
<gene>
    <name evidence="6" type="ORF">HNQ80_004427</name>
</gene>
<keyword evidence="2" id="KW-0808">Transferase</keyword>
<evidence type="ECO:0000259" key="5">
    <source>
        <dbReference type="PROSITE" id="PS50305"/>
    </source>
</evidence>
<keyword evidence="3" id="KW-0520">NAD</keyword>